<accession>A0ABZ0L082</accession>
<evidence type="ECO:0000256" key="1">
    <source>
        <dbReference type="SAM" id="MobiDB-lite"/>
    </source>
</evidence>
<name>A0ABZ0L082_9BACL</name>
<protein>
    <recommendedName>
        <fullName evidence="4">RNA polymerase subunit sigma</fullName>
    </recommendedName>
</protein>
<organism evidence="2 3">
    <name type="scientific">Sporosarcina jeotgali</name>
    <dbReference type="NCBI Taxonomy" id="3020056"/>
    <lineage>
        <taxon>Bacteria</taxon>
        <taxon>Bacillati</taxon>
        <taxon>Bacillota</taxon>
        <taxon>Bacilli</taxon>
        <taxon>Bacillales</taxon>
        <taxon>Caryophanaceae</taxon>
        <taxon>Sporosarcina</taxon>
    </lineage>
</organism>
<sequence>MSLKSIELQIAIPKTFDAGKLTEQKNQQSMLNHQTAAAQTDQQVMKQRNTVIESAESEKTKNAGNFSEEESAGDNEQKDESSSQKELKHASHPYKGGFVDYTG</sequence>
<gene>
    <name evidence="2" type="ORF">PGH26_05045</name>
</gene>
<feature type="compositionally biased region" description="Basic and acidic residues" evidence="1">
    <location>
        <begin position="75"/>
        <end position="89"/>
    </location>
</feature>
<reference evidence="2 3" key="1">
    <citation type="submission" date="2023-01" db="EMBL/GenBank/DDBJ databases">
        <title>Sporosarcina sp. nov., isolated from Korean tranditional fermented seafood 'Jeotgal'.</title>
        <authorList>
            <person name="Yang A.-I."/>
        </authorList>
    </citation>
    <scope>NUCLEOTIDE SEQUENCE [LARGE SCALE GENOMIC DNA]</scope>
    <source>
        <strain evidence="2 3">B2O-1</strain>
    </source>
</reference>
<keyword evidence="3" id="KW-1185">Reference proteome</keyword>
<dbReference type="RefSeq" id="WP_323692921.1">
    <property type="nucleotide sequence ID" value="NZ_CP116341.1"/>
</dbReference>
<dbReference type="Proteomes" id="UP001303532">
    <property type="component" value="Chromosome"/>
</dbReference>
<evidence type="ECO:0000313" key="3">
    <source>
        <dbReference type="Proteomes" id="UP001303532"/>
    </source>
</evidence>
<evidence type="ECO:0008006" key="4">
    <source>
        <dbReference type="Google" id="ProtNLM"/>
    </source>
</evidence>
<feature type="region of interest" description="Disordered" evidence="1">
    <location>
        <begin position="17"/>
        <end position="103"/>
    </location>
</feature>
<dbReference type="EMBL" id="CP116341">
    <property type="protein sequence ID" value="WOV85303.1"/>
    <property type="molecule type" value="Genomic_DNA"/>
</dbReference>
<evidence type="ECO:0000313" key="2">
    <source>
        <dbReference type="EMBL" id="WOV85303.1"/>
    </source>
</evidence>
<feature type="compositionally biased region" description="Polar residues" evidence="1">
    <location>
        <begin position="24"/>
        <end position="52"/>
    </location>
</feature>
<proteinExistence type="predicted"/>